<dbReference type="EMBL" id="CP001848">
    <property type="protein sequence ID" value="ADB16942.1"/>
    <property type="molecule type" value="Genomic_DNA"/>
</dbReference>
<dbReference type="Proteomes" id="UP000001887">
    <property type="component" value="Chromosome"/>
</dbReference>
<keyword evidence="4" id="KW-1185">Reference proteome</keyword>
<dbReference type="InterPro" id="IPR013830">
    <property type="entry name" value="SGNH_hydro"/>
</dbReference>
<dbReference type="Gene3D" id="3.40.50.1110">
    <property type="entry name" value="SGNH hydrolase"/>
    <property type="match status" value="1"/>
</dbReference>
<dbReference type="KEGG" id="psl:Psta_2272"/>
<gene>
    <name evidence="3" type="ordered locus">Psta_2272</name>
</gene>
<dbReference type="HOGENOM" id="CLU_064940_0_0_0"/>
<dbReference type="GO" id="GO:0004622">
    <property type="term" value="F:phosphatidylcholine lysophospholipase activity"/>
    <property type="evidence" value="ECO:0007669"/>
    <property type="project" value="TreeGrafter"/>
</dbReference>
<dbReference type="OrthoDB" id="2513075at2"/>
<dbReference type="SUPFAM" id="SSF52266">
    <property type="entry name" value="SGNH hydrolase"/>
    <property type="match status" value="1"/>
</dbReference>
<name>D2R3I8_PIRSD</name>
<protein>
    <recommendedName>
        <fullName evidence="2">SGNH hydrolase-type esterase domain-containing protein</fullName>
    </recommendedName>
</protein>
<dbReference type="Pfam" id="PF13472">
    <property type="entry name" value="Lipase_GDSL_2"/>
    <property type="match status" value="1"/>
</dbReference>
<dbReference type="InterPro" id="IPR036514">
    <property type="entry name" value="SGNH_hydro_sf"/>
</dbReference>
<feature type="signal peptide" evidence="1">
    <location>
        <begin position="1"/>
        <end position="28"/>
    </location>
</feature>
<evidence type="ECO:0000259" key="2">
    <source>
        <dbReference type="Pfam" id="PF13472"/>
    </source>
</evidence>
<dbReference type="InterPro" id="IPR051532">
    <property type="entry name" value="Ester_Hydrolysis_Enzymes"/>
</dbReference>
<sequence precursor="true">MYFPPLRPIAIATLAVLSLTLFTLTSQAEEPQGKAAAAVAAPEKLPELFSGAKNVVFLGDSITYGGRYIEIIEGVFRTKFYDLDLDFINVGLPSETVSGLSEPGHAGGKFPRPDVHERLVRMFDKLHPDVVFACYGMNCGIYHPLGEERFKAYREKMQLLHDIATQQGAQIVHLTPPPFDPQPLAGKTLPAGLEEYRQPFEGYDSVLEAYSKWLLSKRDEGWTVIDLHGPMNDYLKQQRKQDPKFVLAGDGVHHGATGQWLMAKQVLMTLFPSDKDIAAAASLEVLMPAGTTNAKLLDLVAQRQRVRKDAWLTEIGHLRPGMNRGKSVKEAEAEAAAIEASIRKLSISSAP</sequence>
<evidence type="ECO:0000256" key="1">
    <source>
        <dbReference type="SAM" id="SignalP"/>
    </source>
</evidence>
<evidence type="ECO:0000313" key="4">
    <source>
        <dbReference type="Proteomes" id="UP000001887"/>
    </source>
</evidence>
<feature type="domain" description="SGNH hydrolase-type esterase" evidence="2">
    <location>
        <begin position="57"/>
        <end position="259"/>
    </location>
</feature>
<feature type="chain" id="PRO_5003036179" description="SGNH hydrolase-type esterase domain-containing protein" evidence="1">
    <location>
        <begin position="29"/>
        <end position="351"/>
    </location>
</feature>
<dbReference type="STRING" id="530564.Psta_2272"/>
<dbReference type="PANTHER" id="PTHR30383:SF5">
    <property type="entry name" value="SGNH HYDROLASE-TYPE ESTERASE DOMAIN-CONTAINING PROTEIN"/>
    <property type="match status" value="1"/>
</dbReference>
<dbReference type="CDD" id="cd01834">
    <property type="entry name" value="SGNH_hydrolase_like_2"/>
    <property type="match status" value="1"/>
</dbReference>
<dbReference type="eggNOG" id="COG2755">
    <property type="taxonomic scope" value="Bacteria"/>
</dbReference>
<proteinExistence type="predicted"/>
<keyword evidence="1" id="KW-0732">Signal</keyword>
<evidence type="ECO:0000313" key="3">
    <source>
        <dbReference type="EMBL" id="ADB16942.1"/>
    </source>
</evidence>
<dbReference type="PANTHER" id="PTHR30383">
    <property type="entry name" value="THIOESTERASE 1/PROTEASE 1/LYSOPHOSPHOLIPASE L1"/>
    <property type="match status" value="1"/>
</dbReference>
<dbReference type="AlphaFoldDB" id="D2R3I8"/>
<reference evidence="3 4" key="1">
    <citation type="journal article" date="2009" name="Stand. Genomic Sci.">
        <title>Complete genome sequence of Pirellula staleyi type strain (ATCC 27377).</title>
        <authorList>
            <person name="Clum A."/>
            <person name="Tindall B.J."/>
            <person name="Sikorski J."/>
            <person name="Ivanova N."/>
            <person name="Mavrommatis K."/>
            <person name="Lucas S."/>
            <person name="Glavina del Rio T."/>
            <person name="Nolan M."/>
            <person name="Chen F."/>
            <person name="Tice H."/>
            <person name="Pitluck S."/>
            <person name="Cheng J.F."/>
            <person name="Chertkov O."/>
            <person name="Brettin T."/>
            <person name="Han C."/>
            <person name="Detter J.C."/>
            <person name="Kuske C."/>
            <person name="Bruce D."/>
            <person name="Goodwin L."/>
            <person name="Ovchinikova G."/>
            <person name="Pati A."/>
            <person name="Mikhailova N."/>
            <person name="Chen A."/>
            <person name="Palaniappan K."/>
            <person name="Land M."/>
            <person name="Hauser L."/>
            <person name="Chang Y.J."/>
            <person name="Jeffries C.D."/>
            <person name="Chain P."/>
            <person name="Rohde M."/>
            <person name="Goker M."/>
            <person name="Bristow J."/>
            <person name="Eisen J.A."/>
            <person name="Markowitz V."/>
            <person name="Hugenholtz P."/>
            <person name="Kyrpides N.C."/>
            <person name="Klenk H.P."/>
            <person name="Lapidus A."/>
        </authorList>
    </citation>
    <scope>NUCLEOTIDE SEQUENCE [LARGE SCALE GENOMIC DNA]</scope>
    <source>
        <strain evidence="4">ATCC 27377 / DSM 6068 / ICPB 4128</strain>
    </source>
</reference>
<accession>D2R3I8</accession>
<organism evidence="3 4">
    <name type="scientific">Pirellula staleyi (strain ATCC 27377 / DSM 6068 / ICPB 4128)</name>
    <name type="common">Pirella staleyi</name>
    <dbReference type="NCBI Taxonomy" id="530564"/>
    <lineage>
        <taxon>Bacteria</taxon>
        <taxon>Pseudomonadati</taxon>
        <taxon>Planctomycetota</taxon>
        <taxon>Planctomycetia</taxon>
        <taxon>Pirellulales</taxon>
        <taxon>Pirellulaceae</taxon>
        <taxon>Pirellula</taxon>
    </lineage>
</organism>